<keyword evidence="4" id="KW-0456">Lyase</keyword>
<feature type="compositionally biased region" description="Polar residues" evidence="5">
    <location>
        <begin position="29"/>
        <end position="41"/>
    </location>
</feature>
<name>A0A250X7R7_9CHLO</name>
<keyword evidence="8" id="KW-1185">Reference proteome</keyword>
<dbReference type="InterPro" id="IPR036052">
    <property type="entry name" value="TrpB-like_PALP_sf"/>
</dbReference>
<evidence type="ECO:0000256" key="2">
    <source>
        <dbReference type="ARBA" id="ARBA00022490"/>
    </source>
</evidence>
<gene>
    <name evidence="7" type="ORF">CEUSTIGMA_g6547.t1</name>
</gene>
<feature type="region of interest" description="Disordered" evidence="5">
    <location>
        <begin position="1"/>
        <end position="52"/>
    </location>
</feature>
<feature type="compositionally biased region" description="Basic residues" evidence="5">
    <location>
        <begin position="17"/>
        <end position="28"/>
    </location>
</feature>
<dbReference type="PANTHER" id="PTHR10314">
    <property type="entry name" value="CYSTATHIONINE BETA-SYNTHASE"/>
    <property type="match status" value="1"/>
</dbReference>
<dbReference type="InterPro" id="IPR047586">
    <property type="entry name" value="Cds1"/>
</dbReference>
<dbReference type="SUPFAM" id="SSF53686">
    <property type="entry name" value="Tryptophan synthase beta subunit-like PLP-dependent enzymes"/>
    <property type="match status" value="1"/>
</dbReference>
<dbReference type="GO" id="GO:0016829">
    <property type="term" value="F:lyase activity"/>
    <property type="evidence" value="ECO:0007669"/>
    <property type="project" value="UniProtKB-KW"/>
</dbReference>
<dbReference type="FunFam" id="3.40.50.1100:FF:000015">
    <property type="entry name" value="Cysteine synthase B"/>
    <property type="match status" value="1"/>
</dbReference>
<comment type="caution">
    <text evidence="7">The sequence shown here is derived from an EMBL/GenBank/DDBJ whole genome shotgun (WGS) entry which is preliminary data.</text>
</comment>
<accession>A0A250X7R7</accession>
<dbReference type="OrthoDB" id="10259545at2759"/>
<evidence type="ECO:0000259" key="6">
    <source>
        <dbReference type="Pfam" id="PF00291"/>
    </source>
</evidence>
<evidence type="ECO:0000313" key="7">
    <source>
        <dbReference type="EMBL" id="GAX79107.1"/>
    </source>
</evidence>
<dbReference type="HAMAP" id="MF_00868">
    <property type="entry name" value="Cds1"/>
    <property type="match status" value="1"/>
</dbReference>
<evidence type="ECO:0000256" key="5">
    <source>
        <dbReference type="SAM" id="MobiDB-lite"/>
    </source>
</evidence>
<evidence type="ECO:0000256" key="3">
    <source>
        <dbReference type="ARBA" id="ARBA00022898"/>
    </source>
</evidence>
<dbReference type="EMBL" id="BEGY01000039">
    <property type="protein sequence ID" value="GAX79107.1"/>
    <property type="molecule type" value="Genomic_DNA"/>
</dbReference>
<dbReference type="Gene3D" id="3.40.50.1100">
    <property type="match status" value="2"/>
</dbReference>
<evidence type="ECO:0000256" key="1">
    <source>
        <dbReference type="ARBA" id="ARBA00004496"/>
    </source>
</evidence>
<proteinExistence type="inferred from homology"/>
<dbReference type="Pfam" id="PF00291">
    <property type="entry name" value="PALP"/>
    <property type="match status" value="1"/>
</dbReference>
<sequence>MKSHLEKFRQGPSHGLRMSRRASSKVRSHNGTTFQHNTPVITSPPPSVCRPRSGDSTWIRDAVFEIRADSHRSADTHLFRVNMPAFQRHGVDFYLKDESSHPTGSLKHRLARSLFMYGLVSNMIHEDTELFEASSGSTAVSEAYFARMLGLQFTAVMSKTVSEEKIRAIQFYGGKCHLVESASMASSEAERLASECGGYFFNQFRNAEKATDWRGNNNIAETIFTQMEKERSSEPAWIVVSAGTGGTSATIGRYLRYQNASTKLCVADPENSVFYNAWCTGDRTLTLKSGSLVEGIGRPRVEESFLPQLVDEMYKVPDVCTFAMMRKINSLLGRKVGGSTGTNCFAALQIMCNMVAKGERGSVVSLICDSGERYAHTYYCDDWMAAKGFNLDPHSERIDKIVNSARWYS</sequence>
<dbReference type="AlphaFoldDB" id="A0A250X7R7"/>
<dbReference type="Proteomes" id="UP000232323">
    <property type="component" value="Unassembled WGS sequence"/>
</dbReference>
<dbReference type="STRING" id="1157962.A0A250X7R7"/>
<dbReference type="InterPro" id="IPR001926">
    <property type="entry name" value="TrpB-like_PALP"/>
</dbReference>
<evidence type="ECO:0000256" key="4">
    <source>
        <dbReference type="ARBA" id="ARBA00023239"/>
    </source>
</evidence>
<keyword evidence="3" id="KW-0663">Pyridoxal phosphate</keyword>
<dbReference type="GO" id="GO:0019450">
    <property type="term" value="P:L-cysteine catabolic process to pyruvate"/>
    <property type="evidence" value="ECO:0007669"/>
    <property type="project" value="InterPro"/>
</dbReference>
<comment type="subcellular location">
    <subcellularLocation>
        <location evidence="1">Cytoplasm</location>
    </subcellularLocation>
</comment>
<organism evidence="7 8">
    <name type="scientific">Chlamydomonas eustigma</name>
    <dbReference type="NCBI Taxonomy" id="1157962"/>
    <lineage>
        <taxon>Eukaryota</taxon>
        <taxon>Viridiplantae</taxon>
        <taxon>Chlorophyta</taxon>
        <taxon>core chlorophytes</taxon>
        <taxon>Chlorophyceae</taxon>
        <taxon>CS clade</taxon>
        <taxon>Chlamydomonadales</taxon>
        <taxon>Chlamydomonadaceae</taxon>
        <taxon>Chlamydomonas</taxon>
    </lineage>
</organism>
<dbReference type="InterPro" id="IPR050214">
    <property type="entry name" value="Cys_Synth/Cystath_Beta-Synth"/>
</dbReference>
<dbReference type="GO" id="GO:0005737">
    <property type="term" value="C:cytoplasm"/>
    <property type="evidence" value="ECO:0007669"/>
    <property type="project" value="UniProtKB-SubCell"/>
</dbReference>
<keyword evidence="2" id="KW-0963">Cytoplasm</keyword>
<evidence type="ECO:0000313" key="8">
    <source>
        <dbReference type="Proteomes" id="UP000232323"/>
    </source>
</evidence>
<protein>
    <recommendedName>
        <fullName evidence="6">Tryptophan synthase beta chain-like PALP domain-containing protein</fullName>
    </recommendedName>
</protein>
<reference evidence="7 8" key="1">
    <citation type="submission" date="2017-08" db="EMBL/GenBank/DDBJ databases">
        <title>Acidophilic green algal genome provides insights into adaptation to an acidic environment.</title>
        <authorList>
            <person name="Hirooka S."/>
            <person name="Hirose Y."/>
            <person name="Kanesaki Y."/>
            <person name="Higuchi S."/>
            <person name="Fujiwara T."/>
            <person name="Onuma R."/>
            <person name="Era A."/>
            <person name="Ohbayashi R."/>
            <person name="Uzuka A."/>
            <person name="Nozaki H."/>
            <person name="Yoshikawa H."/>
            <person name="Miyagishima S.Y."/>
        </authorList>
    </citation>
    <scope>NUCLEOTIDE SEQUENCE [LARGE SCALE GENOMIC DNA]</scope>
    <source>
        <strain evidence="7 8">NIES-2499</strain>
    </source>
</reference>
<feature type="domain" description="Tryptophan synthase beta chain-like PALP" evidence="6">
    <location>
        <begin position="84"/>
        <end position="369"/>
    </location>
</feature>